<comment type="caution">
    <text evidence="1">The sequence shown here is derived from an EMBL/GenBank/DDBJ whole genome shotgun (WGS) entry which is preliminary data.</text>
</comment>
<dbReference type="EMBL" id="JAPDRN010000061">
    <property type="protein sequence ID" value="KAJ9630390.1"/>
    <property type="molecule type" value="Genomic_DNA"/>
</dbReference>
<keyword evidence="2" id="KW-1185">Reference proteome</keyword>
<accession>A0AA38Y047</accession>
<evidence type="ECO:0000313" key="2">
    <source>
        <dbReference type="Proteomes" id="UP001172681"/>
    </source>
</evidence>
<dbReference type="AlphaFoldDB" id="A0AA38Y047"/>
<name>A0AA38Y047_9EURO</name>
<organism evidence="1 2">
    <name type="scientific">Knufia peltigerae</name>
    <dbReference type="NCBI Taxonomy" id="1002370"/>
    <lineage>
        <taxon>Eukaryota</taxon>
        <taxon>Fungi</taxon>
        <taxon>Dikarya</taxon>
        <taxon>Ascomycota</taxon>
        <taxon>Pezizomycotina</taxon>
        <taxon>Eurotiomycetes</taxon>
        <taxon>Chaetothyriomycetidae</taxon>
        <taxon>Chaetothyriales</taxon>
        <taxon>Trichomeriaceae</taxon>
        <taxon>Knufia</taxon>
    </lineage>
</organism>
<protein>
    <submittedName>
        <fullName evidence="1">Uncharacterized protein</fullName>
    </submittedName>
</protein>
<gene>
    <name evidence="1" type="ORF">H2204_008455</name>
</gene>
<proteinExistence type="predicted"/>
<sequence>MAHPSTSENLLARTAVHWAEYRINRQAGLSRDGDLSEIARNALEFLTMTECSFVHIKTDVQDVLLHWDVFGAEGPPEIEIFTRRLVQQQPEADKSSFIAENAYTATRCDCIGSCERSSRARKSFPTPQATSNTENSVFNVALDTRECVIVAFRP</sequence>
<dbReference type="Proteomes" id="UP001172681">
    <property type="component" value="Unassembled WGS sequence"/>
</dbReference>
<evidence type="ECO:0000313" key="1">
    <source>
        <dbReference type="EMBL" id="KAJ9630390.1"/>
    </source>
</evidence>
<reference evidence="1" key="1">
    <citation type="submission" date="2022-10" db="EMBL/GenBank/DDBJ databases">
        <title>Culturing micro-colonial fungi from biological soil crusts in the Mojave desert and describing Neophaeococcomyces mojavensis, and introducing the new genera and species Taxawa tesnikishii.</title>
        <authorList>
            <person name="Kurbessoian T."/>
            <person name="Stajich J.E."/>
        </authorList>
    </citation>
    <scope>NUCLEOTIDE SEQUENCE</scope>
    <source>
        <strain evidence="1">TK_35</strain>
    </source>
</reference>